<dbReference type="InterPro" id="IPR001876">
    <property type="entry name" value="Znf_RanBP2"/>
</dbReference>
<organism evidence="12 13">
    <name type="scientific">Cnephaeus nilssonii</name>
    <name type="common">Northern bat</name>
    <name type="synonym">Eptesicus nilssonii</name>
    <dbReference type="NCBI Taxonomy" id="3371016"/>
    <lineage>
        <taxon>Eukaryota</taxon>
        <taxon>Metazoa</taxon>
        <taxon>Chordata</taxon>
        <taxon>Craniata</taxon>
        <taxon>Vertebrata</taxon>
        <taxon>Euteleostomi</taxon>
        <taxon>Mammalia</taxon>
        <taxon>Eutheria</taxon>
        <taxon>Laurasiatheria</taxon>
        <taxon>Chiroptera</taxon>
        <taxon>Yangochiroptera</taxon>
        <taxon>Vespertilionidae</taxon>
        <taxon>Cnephaeus</taxon>
    </lineage>
</organism>
<dbReference type="GO" id="GO:0043123">
    <property type="term" value="P:positive regulation of canonical NF-kappaB signal transduction"/>
    <property type="evidence" value="ECO:0007669"/>
    <property type="project" value="TreeGrafter"/>
</dbReference>
<dbReference type="PROSITE" id="PS50199">
    <property type="entry name" value="ZF_RANBP2_2"/>
    <property type="match status" value="1"/>
</dbReference>
<dbReference type="Proteomes" id="UP001177744">
    <property type="component" value="Unassembled WGS sequence"/>
</dbReference>
<dbReference type="CDD" id="cd14362">
    <property type="entry name" value="CUE_TAB2_TAB3"/>
    <property type="match status" value="1"/>
</dbReference>
<protein>
    <recommendedName>
        <fullName evidence="14">TGF-beta activated kinase 1 (MAP3K7) binding protein 3</fullName>
    </recommendedName>
</protein>
<feature type="compositionally biased region" description="Pro residues" evidence="9">
    <location>
        <begin position="323"/>
        <end position="333"/>
    </location>
</feature>
<feature type="compositionally biased region" description="Basic and acidic residues" evidence="9">
    <location>
        <begin position="621"/>
        <end position="633"/>
    </location>
</feature>
<feature type="compositionally biased region" description="Polar residues" evidence="9">
    <location>
        <begin position="336"/>
        <end position="346"/>
    </location>
</feature>
<dbReference type="PROSITE" id="PS01358">
    <property type="entry name" value="ZF_RANBP2_1"/>
    <property type="match status" value="1"/>
</dbReference>
<keyword evidence="2" id="KW-0479">Metal-binding</keyword>
<dbReference type="GO" id="GO:0043130">
    <property type="term" value="F:ubiquitin binding"/>
    <property type="evidence" value="ECO:0007669"/>
    <property type="project" value="InterPro"/>
</dbReference>
<feature type="compositionally biased region" description="Polar residues" evidence="9">
    <location>
        <begin position="372"/>
        <end position="398"/>
    </location>
</feature>
<reference evidence="12" key="1">
    <citation type="submission" date="2023-06" db="EMBL/GenBank/DDBJ databases">
        <title>Reference genome for the Northern bat (Eptesicus nilssonii), a most northern bat species.</title>
        <authorList>
            <person name="Laine V.N."/>
            <person name="Pulliainen A.T."/>
            <person name="Lilley T.M."/>
        </authorList>
    </citation>
    <scope>NUCLEOTIDE SEQUENCE</scope>
    <source>
        <strain evidence="12">BLF_Eptnil</strain>
        <tissue evidence="12">Kidney</tissue>
    </source>
</reference>
<dbReference type="SUPFAM" id="SSF90209">
    <property type="entry name" value="Ran binding protein zinc finger-like"/>
    <property type="match status" value="1"/>
</dbReference>
<keyword evidence="6 8" id="KW-0175">Coiled coil</keyword>
<dbReference type="SMART" id="SM00546">
    <property type="entry name" value="CUE"/>
    <property type="match status" value="1"/>
</dbReference>
<dbReference type="SMART" id="SM00547">
    <property type="entry name" value="ZnF_RBZ"/>
    <property type="match status" value="1"/>
</dbReference>
<dbReference type="GO" id="GO:0070062">
    <property type="term" value="C:extracellular exosome"/>
    <property type="evidence" value="ECO:0007669"/>
    <property type="project" value="TreeGrafter"/>
</dbReference>
<dbReference type="Pfam" id="PF02845">
    <property type="entry name" value="CUE"/>
    <property type="match status" value="1"/>
</dbReference>
<dbReference type="InterPro" id="IPR041911">
    <property type="entry name" value="TAB2/3_CUE"/>
</dbReference>
<evidence type="ECO:0000313" key="12">
    <source>
        <dbReference type="EMBL" id="KAK1346952.1"/>
    </source>
</evidence>
<evidence type="ECO:0000256" key="5">
    <source>
        <dbReference type="ARBA" id="ARBA00022843"/>
    </source>
</evidence>
<gene>
    <name evidence="12" type="ORF">QTO34_000812</name>
</gene>
<dbReference type="GO" id="GO:0008270">
    <property type="term" value="F:zinc ion binding"/>
    <property type="evidence" value="ECO:0007669"/>
    <property type="project" value="UniProtKB-KW"/>
</dbReference>
<feature type="compositionally biased region" description="Polar residues" evidence="9">
    <location>
        <begin position="164"/>
        <end position="174"/>
    </location>
</feature>
<dbReference type="InterPro" id="IPR036443">
    <property type="entry name" value="Znf_RanBP2_sf"/>
</dbReference>
<accession>A0AA40LXA7</accession>
<evidence type="ECO:0000256" key="6">
    <source>
        <dbReference type="ARBA" id="ARBA00023054"/>
    </source>
</evidence>
<keyword evidence="1" id="KW-0597">Phosphoprotein</keyword>
<keyword evidence="3 7" id="KW-0863">Zinc-finger</keyword>
<feature type="region of interest" description="Disordered" evidence="9">
    <location>
        <begin position="221"/>
        <end position="346"/>
    </location>
</feature>
<dbReference type="PROSITE" id="PS51140">
    <property type="entry name" value="CUE"/>
    <property type="match status" value="1"/>
</dbReference>
<evidence type="ECO:0000259" key="10">
    <source>
        <dbReference type="PROSITE" id="PS50199"/>
    </source>
</evidence>
<dbReference type="GO" id="GO:0005829">
    <property type="term" value="C:cytosol"/>
    <property type="evidence" value="ECO:0007669"/>
    <property type="project" value="UniProtKB-ARBA"/>
</dbReference>
<dbReference type="EMBL" id="JAULJE010000001">
    <property type="protein sequence ID" value="KAK1346952.1"/>
    <property type="molecule type" value="Genomic_DNA"/>
</dbReference>
<evidence type="ECO:0000256" key="3">
    <source>
        <dbReference type="ARBA" id="ARBA00022771"/>
    </source>
</evidence>
<evidence type="ECO:0000256" key="7">
    <source>
        <dbReference type="PROSITE-ProRule" id="PRU00322"/>
    </source>
</evidence>
<comment type="caution">
    <text evidence="12">The sequence shown here is derived from an EMBL/GenBank/DDBJ whole genome shotgun (WGS) entry which is preliminary data.</text>
</comment>
<feature type="region of interest" description="Disordered" evidence="9">
    <location>
        <begin position="736"/>
        <end position="756"/>
    </location>
</feature>
<feature type="domain" description="CUE" evidence="11">
    <location>
        <begin position="17"/>
        <end position="60"/>
    </location>
</feature>
<sequence>RNLTTICSGMAQSSPQLDMQVLLDLRQRFPEIPEGVVSQCMLQNNNNLEACCRALSQESSKYLYMEYHSPDDNRMNRNRLLHINLGIHSPSSYHPEMEHNLMVVEHWYIVQHAAGKQLICLVPEPHSAPAVVAATPNYNPFFMNEQNRSAATPPSQPPQQPSSMQTGMNPSAMQGPSPPSYMHIPRYSTNPITVTVSQNLPSGQTVPRALQILPQIPSNLYGSPGSIYIRQTSQSPSGRRTPQSTPWQSSPQGPVSHYSQRPLPIYPHQQNYQPSQYSPKQQQIPQPAYHSPPPSQCPSPFSSPQHQVQPSPLGHPSSHVFMPPSPSTTPPHPYQQGPSSYHKQGNHSVAYLPYTTSSLPKGSMKKIEITVEPSQRSPSPISNQPSPRNQHSLYTATTPPSSSPSRGMSSQPKPPFSVNPVYITYTQPTGPSCAPSPSPRVIPNPTTVFKITVGRATTENLLNLVDQEEPSAAPEPIQPISMIPGSGGEKGSHKYHRSSSSGSDDYAYTQALLLHQRARMERLAKQLKLEKEELERLKAEVNGMEHDLMQRRLRRVSCTTPSPTPEEMTRLRSMNRQLQINVDCTLKEVDLLQSRGNFDPKAMNNFYDNIEPGPVVPPKPSKKDSSDPCTVERKARRISVTSKVQADVHDTQAAAAEHLPGSKHNPQTQPRDEDYEGAPWNCDSCTFLNHPALNRCEQCGCPESEREGGRDRERGRGRTIHVTDTYTWNGCLMQTPSRSRVNQPDHPLTTPCQPDRRLTAPLPAQLPLTALPCQPVTLTALLLLARSPLTASLAGLVTPNCPPLQAWSPPNALPCRPCPSQPPSPCRPGSPHPRTVLPCRPSHTQLPSPDGPITTNCPPLLAQSLLTALPCQPGLVPPTALPYRPCPSQLPSLQASSHQSALLCRPGRSQLPFPAGPVAPNCPPLLA</sequence>
<evidence type="ECO:0000256" key="9">
    <source>
        <dbReference type="SAM" id="MobiDB-lite"/>
    </source>
</evidence>
<keyword evidence="5" id="KW-0832">Ubl conjugation</keyword>
<feature type="region of interest" description="Disordered" evidence="9">
    <location>
        <begin position="143"/>
        <end position="186"/>
    </location>
</feature>
<evidence type="ECO:0000256" key="4">
    <source>
        <dbReference type="ARBA" id="ARBA00022833"/>
    </source>
</evidence>
<name>A0AA40LXA7_CNENI</name>
<feature type="domain" description="RanBP2-type" evidence="10">
    <location>
        <begin position="675"/>
        <end position="705"/>
    </location>
</feature>
<feature type="region of interest" description="Disordered" evidence="9">
    <location>
        <begin position="603"/>
        <end position="675"/>
    </location>
</feature>
<feature type="compositionally biased region" description="Low complexity" evidence="9">
    <location>
        <begin position="399"/>
        <end position="411"/>
    </location>
</feature>
<proteinExistence type="predicted"/>
<feature type="coiled-coil region" evidence="8">
    <location>
        <begin position="513"/>
        <end position="554"/>
    </location>
</feature>
<feature type="compositionally biased region" description="Low complexity" evidence="9">
    <location>
        <begin position="266"/>
        <end position="287"/>
    </location>
</feature>
<feature type="compositionally biased region" description="Polar residues" evidence="9">
    <location>
        <begin position="229"/>
        <end position="259"/>
    </location>
</feature>
<evidence type="ECO:0000313" key="13">
    <source>
        <dbReference type="Proteomes" id="UP001177744"/>
    </source>
</evidence>
<dbReference type="FunFam" id="1.10.8.10:FF:000025">
    <property type="entry name" value="TGF-beta-activated kinase 1 and MAP3K7-binding protein 3"/>
    <property type="match status" value="1"/>
</dbReference>
<keyword evidence="13" id="KW-1185">Reference proteome</keyword>
<dbReference type="AlphaFoldDB" id="A0AA40LXA7"/>
<dbReference type="PANTHER" id="PTHR46253:SF3">
    <property type="entry name" value="TGF-BETA-ACTIVATED KINASE 1 AND MAP3K7-BINDING PROTEIN 3"/>
    <property type="match status" value="1"/>
</dbReference>
<evidence type="ECO:0000256" key="2">
    <source>
        <dbReference type="ARBA" id="ARBA00022723"/>
    </source>
</evidence>
<dbReference type="Gene3D" id="1.10.8.10">
    <property type="entry name" value="DNA helicase RuvA subunit, C-terminal domain"/>
    <property type="match status" value="1"/>
</dbReference>
<keyword evidence="4" id="KW-0862">Zinc</keyword>
<dbReference type="InterPro" id="IPR003892">
    <property type="entry name" value="CUE"/>
</dbReference>
<evidence type="ECO:0008006" key="14">
    <source>
        <dbReference type="Google" id="ProtNLM"/>
    </source>
</evidence>
<feature type="non-terminal residue" evidence="12">
    <location>
        <position position="1"/>
    </location>
</feature>
<dbReference type="PANTHER" id="PTHR46253">
    <property type="entry name" value="TGF-BETA-ACTIVATED KINASE 1 AND MAP3K7-BINDING PROTEIN TAB"/>
    <property type="match status" value="1"/>
</dbReference>
<feature type="region of interest" description="Disordered" evidence="9">
    <location>
        <begin position="370"/>
        <end position="421"/>
    </location>
</feature>
<evidence type="ECO:0000259" key="11">
    <source>
        <dbReference type="PROSITE" id="PS51140"/>
    </source>
</evidence>
<evidence type="ECO:0000256" key="1">
    <source>
        <dbReference type="ARBA" id="ARBA00022553"/>
    </source>
</evidence>
<evidence type="ECO:0000256" key="8">
    <source>
        <dbReference type="SAM" id="Coils"/>
    </source>
</evidence>